<dbReference type="OrthoDB" id="9804590at2"/>
<dbReference type="PATRIC" id="fig|1195763.3.peg.4115"/>
<dbReference type="AlphaFoldDB" id="A0A0J1GVG6"/>
<dbReference type="PANTHER" id="PTHR11061:SF30">
    <property type="entry name" value="TRNA (URACIL(54)-C(5))-METHYLTRANSFERASE"/>
    <property type="match status" value="1"/>
</dbReference>
<evidence type="ECO:0000256" key="4">
    <source>
        <dbReference type="ARBA" id="ARBA00022679"/>
    </source>
</evidence>
<feature type="active site" evidence="12">
    <location>
        <position position="337"/>
    </location>
</feature>
<evidence type="ECO:0000256" key="7">
    <source>
        <dbReference type="ARBA" id="ARBA00023004"/>
    </source>
</evidence>
<accession>A0A0J1GVG6</accession>
<feature type="binding site" evidence="9 11">
    <location>
        <position position="244"/>
    </location>
    <ligand>
        <name>S-adenosyl-L-methionine</name>
        <dbReference type="ChEBI" id="CHEBI:59789"/>
    </ligand>
</feature>
<proteinExistence type="inferred from homology"/>
<comment type="catalytic activity">
    <reaction evidence="9">
        <text>uridine(747) in 23S rRNA + S-adenosyl-L-methionine = 5-methyluridine(747) in 23S rRNA + S-adenosyl-L-homocysteine + H(+)</text>
        <dbReference type="Rhea" id="RHEA:42628"/>
        <dbReference type="Rhea" id="RHEA-COMP:10154"/>
        <dbReference type="Rhea" id="RHEA-COMP:10155"/>
        <dbReference type="ChEBI" id="CHEBI:15378"/>
        <dbReference type="ChEBI" id="CHEBI:57856"/>
        <dbReference type="ChEBI" id="CHEBI:59789"/>
        <dbReference type="ChEBI" id="CHEBI:65315"/>
        <dbReference type="ChEBI" id="CHEBI:74447"/>
        <dbReference type="EC" id="2.1.1.189"/>
    </reaction>
</comment>
<evidence type="ECO:0000256" key="2">
    <source>
        <dbReference type="ARBA" id="ARBA00022552"/>
    </source>
</evidence>
<comment type="similarity">
    <text evidence="9">Belongs to the class I-like SAM-binding methyltransferase superfamily. RNA M5U methyltransferase family. RlmC subfamily.</text>
</comment>
<comment type="function">
    <text evidence="9">Catalyzes the formation of 5-methyl-uridine at position 747 (m5U747) in 23S rRNA.</text>
</comment>
<dbReference type="RefSeq" id="WP_047880539.1">
    <property type="nucleotide sequence ID" value="NZ_LDOT01000033.1"/>
</dbReference>
<keyword evidence="7 9" id="KW-0408">Iron</keyword>
<evidence type="ECO:0000256" key="8">
    <source>
        <dbReference type="ARBA" id="ARBA00023014"/>
    </source>
</evidence>
<dbReference type="Gene3D" id="3.40.50.150">
    <property type="entry name" value="Vaccinia Virus protein VP39"/>
    <property type="match status" value="1"/>
</dbReference>
<dbReference type="Gene3D" id="2.40.50.1070">
    <property type="match status" value="1"/>
</dbReference>
<dbReference type="GO" id="GO:0070475">
    <property type="term" value="P:rRNA base methylation"/>
    <property type="evidence" value="ECO:0007669"/>
    <property type="project" value="TreeGrafter"/>
</dbReference>
<evidence type="ECO:0000256" key="12">
    <source>
        <dbReference type="PROSITE-ProRule" id="PRU10015"/>
    </source>
</evidence>
<sequence>MQCDFFNQQQCRSCLNMGMPYAQQIAQKDQALKSLFAQRMPEQWLEPVLSDETGCRNKAKMVVLGAAHAPVLGADVQTNDSNTLVSLTHCPLYPDDMQALLAYLQDWIRVSGIPPYNKAKKKGELKFVLLTRSQNSGEFMLRFVLRSRDAMGRIEQNLARLQHAFPAVTVVSVNLQPVHMARLEGDEEIFLTDNQHLVERFNDVPLVVRPKSFFQTNPKVAEQLYATARDWVKELAPEKMWDLFCGVGGFALHCASVTDAVTGIEIEPEAIASAKRSADEMGITNLDFDALDSAKFALMHDSVPELVLVNPPRRGLGKVLAEQLVELAPRYVLYSSCNPQTLKSDIDAMPEYQPKRLQWFDMFPHTEHAEVMVLLERNA</sequence>
<feature type="active site" description="Nucleophile" evidence="9 11">
    <location>
        <position position="337"/>
    </location>
</feature>
<feature type="binding site" evidence="9">
    <location>
        <position position="14"/>
    </location>
    <ligand>
        <name>[4Fe-4S] cluster</name>
        <dbReference type="ChEBI" id="CHEBI:49883"/>
    </ligand>
</feature>
<dbReference type="GO" id="GO:0070041">
    <property type="term" value="F:rRNA (uridine-C5-)-methyltransferase activity"/>
    <property type="evidence" value="ECO:0007669"/>
    <property type="project" value="UniProtKB-UniRule"/>
</dbReference>
<dbReference type="EMBL" id="LDOT01000033">
    <property type="protein sequence ID" value="KLV03444.1"/>
    <property type="molecule type" value="Genomic_DNA"/>
</dbReference>
<dbReference type="InterPro" id="IPR030390">
    <property type="entry name" value="MeTrfase_TrmA_AS"/>
</dbReference>
<evidence type="ECO:0000256" key="9">
    <source>
        <dbReference type="HAMAP-Rule" id="MF_01012"/>
    </source>
</evidence>
<dbReference type="NCBIfam" id="TIGR00479">
    <property type="entry name" value="rumA"/>
    <property type="match status" value="1"/>
</dbReference>
<evidence type="ECO:0000313" key="13">
    <source>
        <dbReference type="EMBL" id="KLV03444.1"/>
    </source>
</evidence>
<evidence type="ECO:0000256" key="10">
    <source>
        <dbReference type="NCBIfam" id="TIGR02085"/>
    </source>
</evidence>
<dbReference type="SUPFAM" id="SSF53335">
    <property type="entry name" value="S-adenosyl-L-methionine-dependent methyltransferases"/>
    <property type="match status" value="1"/>
</dbReference>
<evidence type="ECO:0000256" key="3">
    <source>
        <dbReference type="ARBA" id="ARBA00022603"/>
    </source>
</evidence>
<gene>
    <name evidence="13" type="primary">rumB</name>
    <name evidence="9" type="synonym">rlmC</name>
    <name evidence="13" type="ORF">ABT56_19245</name>
</gene>
<feature type="binding site" evidence="9 11">
    <location>
        <position position="215"/>
    </location>
    <ligand>
        <name>S-adenosyl-L-methionine</name>
        <dbReference type="ChEBI" id="CHEBI:59789"/>
    </ligand>
</feature>
<keyword evidence="4 9" id="KW-0808">Transferase</keyword>
<dbReference type="HAMAP" id="MF_01012">
    <property type="entry name" value="23SrRNA_methyltr_RlmC"/>
    <property type="match status" value="1"/>
</dbReference>
<dbReference type="InterPro" id="IPR010280">
    <property type="entry name" value="U5_MeTrfase_fam"/>
</dbReference>
<keyword evidence="3 9" id="KW-0489">Methyltransferase</keyword>
<keyword evidence="5 9" id="KW-0949">S-adenosyl-L-methionine</keyword>
<feature type="binding site" evidence="9">
    <location>
        <position position="11"/>
    </location>
    <ligand>
        <name>[4Fe-4S] cluster</name>
        <dbReference type="ChEBI" id="CHEBI:49883"/>
    </ligand>
</feature>
<feature type="binding site" evidence="9">
    <location>
        <position position="90"/>
    </location>
    <ligand>
        <name>[4Fe-4S] cluster</name>
        <dbReference type="ChEBI" id="CHEBI:49883"/>
    </ligand>
</feature>
<dbReference type="InterPro" id="IPR029063">
    <property type="entry name" value="SAM-dependent_MTases_sf"/>
</dbReference>
<evidence type="ECO:0000256" key="1">
    <source>
        <dbReference type="ARBA" id="ARBA00022485"/>
    </source>
</evidence>
<dbReference type="GO" id="GO:0051539">
    <property type="term" value="F:4 iron, 4 sulfur cluster binding"/>
    <property type="evidence" value="ECO:0007669"/>
    <property type="project" value="UniProtKB-KW"/>
</dbReference>
<dbReference type="GO" id="GO:0005506">
    <property type="term" value="F:iron ion binding"/>
    <property type="evidence" value="ECO:0007669"/>
    <property type="project" value="UniProtKB-UniRule"/>
</dbReference>
<evidence type="ECO:0000256" key="5">
    <source>
        <dbReference type="ARBA" id="ARBA00022691"/>
    </source>
</evidence>
<evidence type="ECO:0000256" key="11">
    <source>
        <dbReference type="PROSITE-ProRule" id="PRU01024"/>
    </source>
</evidence>
<dbReference type="STRING" id="1195763.ABT56_19245"/>
<evidence type="ECO:0000256" key="6">
    <source>
        <dbReference type="ARBA" id="ARBA00022723"/>
    </source>
</evidence>
<feature type="binding site" evidence="9 11">
    <location>
        <position position="265"/>
    </location>
    <ligand>
        <name>S-adenosyl-L-methionine</name>
        <dbReference type="ChEBI" id="CHEBI:59789"/>
    </ligand>
</feature>
<dbReference type="InterPro" id="IPR011825">
    <property type="entry name" value="23SrRNA_MeTrfase_RlmC"/>
</dbReference>
<name>A0A0J1GVG6_9GAMM</name>
<dbReference type="EC" id="2.1.1.189" evidence="9 10"/>
<keyword evidence="8 9" id="KW-0411">Iron-sulfur</keyword>
<feature type="binding site" evidence="9">
    <location>
        <position position="3"/>
    </location>
    <ligand>
        <name>[4Fe-4S] cluster</name>
        <dbReference type="ChEBI" id="CHEBI:49883"/>
    </ligand>
</feature>
<dbReference type="PANTHER" id="PTHR11061">
    <property type="entry name" value="RNA M5U METHYLTRANSFERASE"/>
    <property type="match status" value="1"/>
</dbReference>
<evidence type="ECO:0000313" key="14">
    <source>
        <dbReference type="Proteomes" id="UP000036097"/>
    </source>
</evidence>
<dbReference type="PROSITE" id="PS01230">
    <property type="entry name" value="TRMA_1"/>
    <property type="match status" value="1"/>
</dbReference>
<keyword evidence="14" id="KW-1185">Reference proteome</keyword>
<dbReference type="NCBIfam" id="TIGR02085">
    <property type="entry name" value="meth_trns_rumB"/>
    <property type="match status" value="1"/>
</dbReference>
<dbReference type="PROSITE" id="PS51687">
    <property type="entry name" value="SAM_MT_RNA_M5U"/>
    <property type="match status" value="1"/>
</dbReference>
<dbReference type="CDD" id="cd02440">
    <property type="entry name" value="AdoMet_MTases"/>
    <property type="match status" value="1"/>
</dbReference>
<feature type="binding site" evidence="9 11">
    <location>
        <position position="310"/>
    </location>
    <ligand>
        <name>S-adenosyl-L-methionine</name>
        <dbReference type="ChEBI" id="CHEBI:59789"/>
    </ligand>
</feature>
<dbReference type="Proteomes" id="UP000036097">
    <property type="component" value="Unassembled WGS sequence"/>
</dbReference>
<comment type="caution">
    <text evidence="13">The sequence shown here is derived from an EMBL/GenBank/DDBJ whole genome shotgun (WGS) entry which is preliminary data.</text>
</comment>
<organism evidence="13 14">
    <name type="scientific">Photobacterium aquae</name>
    <dbReference type="NCBI Taxonomy" id="1195763"/>
    <lineage>
        <taxon>Bacteria</taxon>
        <taxon>Pseudomonadati</taxon>
        <taxon>Pseudomonadota</taxon>
        <taxon>Gammaproteobacteria</taxon>
        <taxon>Vibrionales</taxon>
        <taxon>Vibrionaceae</taxon>
        <taxon>Photobacterium</taxon>
    </lineage>
</organism>
<keyword evidence="6 9" id="KW-0479">Metal-binding</keyword>
<keyword evidence="1 9" id="KW-0004">4Fe-4S</keyword>
<keyword evidence="2 9" id="KW-0698">rRNA processing</keyword>
<reference evidence="13 14" key="1">
    <citation type="submission" date="2015-05" db="EMBL/GenBank/DDBJ databases">
        <title>Photobacterium galathea sp. nov.</title>
        <authorList>
            <person name="Machado H."/>
            <person name="Gram L."/>
        </authorList>
    </citation>
    <scope>NUCLEOTIDE SEQUENCE [LARGE SCALE GENOMIC DNA]</scope>
    <source>
        <strain evidence="13 14">CGMCC 1.12159</strain>
    </source>
</reference>
<protein>
    <recommendedName>
        <fullName evidence="9 10">23S rRNA (uracil(747)-C(5))-methyltransferase RlmC</fullName>
        <ecNumber evidence="9 10">2.1.1.189</ecNumber>
    </recommendedName>
    <alternativeName>
        <fullName evidence="9">23S rRNA(m5U747)-methyltransferase</fullName>
    </alternativeName>
</protein>
<dbReference type="Pfam" id="PF05958">
    <property type="entry name" value="tRNA_U5-meth_tr"/>
    <property type="match status" value="1"/>
</dbReference>